<proteinExistence type="predicted"/>
<sequence length="197" mass="22560">MVSSNNDSREETPSDKEKKSQNEEPLKIPKGFENFFNKNVERLKQIAKEQVPKDNNTPNNNSRPQDEQQKSPPKQHQPPIKEFNLHLNVNTILPLLFSAYILYKIVGGSDNSREITWQEFRTAFFDKGLVDKLVVVNRKKVRVYLHSNATGQMYPNAPTLPGSNYYFSIGSVEAFERKIEDAQNELGIPSNERIPVA</sequence>
<organism evidence="1 2">
    <name type="scientific">Dentiscutata heterogama</name>
    <dbReference type="NCBI Taxonomy" id="1316150"/>
    <lineage>
        <taxon>Eukaryota</taxon>
        <taxon>Fungi</taxon>
        <taxon>Fungi incertae sedis</taxon>
        <taxon>Mucoromycota</taxon>
        <taxon>Glomeromycotina</taxon>
        <taxon>Glomeromycetes</taxon>
        <taxon>Diversisporales</taxon>
        <taxon>Gigasporaceae</taxon>
        <taxon>Dentiscutata</taxon>
    </lineage>
</organism>
<evidence type="ECO:0000313" key="1">
    <source>
        <dbReference type="EMBL" id="CAG8676156.1"/>
    </source>
</evidence>
<protein>
    <submittedName>
        <fullName evidence="1">3757_t:CDS:1</fullName>
    </submittedName>
</protein>
<comment type="caution">
    <text evidence="1">The sequence shown here is derived from an EMBL/GenBank/DDBJ whole genome shotgun (WGS) entry which is preliminary data.</text>
</comment>
<dbReference type="Proteomes" id="UP000789702">
    <property type="component" value="Unassembled WGS sequence"/>
</dbReference>
<reference evidence="1" key="1">
    <citation type="submission" date="2021-06" db="EMBL/GenBank/DDBJ databases">
        <authorList>
            <person name="Kallberg Y."/>
            <person name="Tangrot J."/>
            <person name="Rosling A."/>
        </authorList>
    </citation>
    <scope>NUCLEOTIDE SEQUENCE</scope>
    <source>
        <strain evidence="1">IL203A</strain>
    </source>
</reference>
<evidence type="ECO:0000313" key="2">
    <source>
        <dbReference type="Proteomes" id="UP000789702"/>
    </source>
</evidence>
<feature type="non-terminal residue" evidence="1">
    <location>
        <position position="197"/>
    </location>
</feature>
<keyword evidence="2" id="KW-1185">Reference proteome</keyword>
<gene>
    <name evidence="1" type="ORF">DHETER_LOCUS10414</name>
</gene>
<dbReference type="EMBL" id="CAJVPU010020329">
    <property type="protein sequence ID" value="CAG8676156.1"/>
    <property type="molecule type" value="Genomic_DNA"/>
</dbReference>
<name>A0ACA9NZM3_9GLOM</name>
<accession>A0ACA9NZM3</accession>